<dbReference type="Pfam" id="PF00028">
    <property type="entry name" value="Cadherin"/>
    <property type="match status" value="1"/>
</dbReference>
<evidence type="ECO:0000256" key="2">
    <source>
        <dbReference type="ARBA" id="ARBA00022692"/>
    </source>
</evidence>
<dbReference type="GO" id="GO:0005509">
    <property type="term" value="F:calcium ion binding"/>
    <property type="evidence" value="ECO:0007669"/>
    <property type="project" value="UniProtKB-UniRule"/>
</dbReference>
<dbReference type="InterPro" id="IPR015919">
    <property type="entry name" value="Cadherin-like_sf"/>
</dbReference>
<keyword evidence="6" id="KW-1133">Transmembrane helix</keyword>
<evidence type="ECO:0000256" key="5">
    <source>
        <dbReference type="ARBA" id="ARBA00022889"/>
    </source>
</evidence>
<comment type="subcellular location">
    <subcellularLocation>
        <location evidence="1">Membrane</location>
    </subcellularLocation>
</comment>
<keyword evidence="5" id="KW-0130">Cell adhesion</keyword>
<evidence type="ECO:0000256" key="6">
    <source>
        <dbReference type="ARBA" id="ARBA00022989"/>
    </source>
</evidence>
<keyword evidence="12" id="KW-1185">Reference proteome</keyword>
<protein>
    <recommendedName>
        <fullName evidence="9">Cadherin domain-containing protein</fullName>
    </recommendedName>
</protein>
<dbReference type="OrthoDB" id="6162809at2759"/>
<feature type="domain" description="Cadherin" evidence="9">
    <location>
        <begin position="3"/>
        <end position="115"/>
    </location>
</feature>
<dbReference type="PROSITE" id="PS50268">
    <property type="entry name" value="CADHERIN_2"/>
    <property type="match status" value="1"/>
</dbReference>
<dbReference type="STRING" id="6412.T1EIG6"/>
<dbReference type="PANTHER" id="PTHR24025:SF23">
    <property type="entry name" value="NEURAL-CADHERIN"/>
    <property type="match status" value="1"/>
</dbReference>
<proteinExistence type="predicted"/>
<evidence type="ECO:0000256" key="3">
    <source>
        <dbReference type="ARBA" id="ARBA00022737"/>
    </source>
</evidence>
<dbReference type="HOGENOM" id="CLU_2102942_0_0_1"/>
<dbReference type="Gene3D" id="2.60.40.60">
    <property type="entry name" value="Cadherins"/>
    <property type="match status" value="1"/>
</dbReference>
<dbReference type="EMBL" id="AMQM01002145">
    <property type="status" value="NOT_ANNOTATED_CDS"/>
    <property type="molecule type" value="Genomic_DNA"/>
</dbReference>
<dbReference type="PRINTS" id="PR00205">
    <property type="entry name" value="CADHERIN"/>
</dbReference>
<keyword evidence="3" id="KW-0677">Repeat</keyword>
<dbReference type="EMBL" id="KB097700">
    <property type="protein sequence ID" value="ESN91630.1"/>
    <property type="molecule type" value="Genomic_DNA"/>
</dbReference>
<reference evidence="11" key="3">
    <citation type="submission" date="2015-06" db="UniProtKB">
        <authorList>
            <consortium name="EnsemblMetazoa"/>
        </authorList>
    </citation>
    <scope>IDENTIFICATION</scope>
</reference>
<evidence type="ECO:0000256" key="8">
    <source>
        <dbReference type="PROSITE-ProRule" id="PRU00043"/>
    </source>
</evidence>
<keyword evidence="7" id="KW-0472">Membrane</keyword>
<evidence type="ECO:0000256" key="4">
    <source>
        <dbReference type="ARBA" id="ARBA00022837"/>
    </source>
</evidence>
<accession>T1EIG6</accession>
<keyword evidence="4 8" id="KW-0106">Calcium</keyword>
<dbReference type="Proteomes" id="UP000015101">
    <property type="component" value="Unassembled WGS sequence"/>
</dbReference>
<name>T1EIG6_HELRO</name>
<dbReference type="CDD" id="cd11304">
    <property type="entry name" value="Cadherin_repeat"/>
    <property type="match status" value="1"/>
</dbReference>
<dbReference type="InterPro" id="IPR020894">
    <property type="entry name" value="Cadherin_CS"/>
</dbReference>
<dbReference type="InParanoid" id="T1EIG6"/>
<dbReference type="RefSeq" id="XP_009030457.1">
    <property type="nucleotide sequence ID" value="XM_009032209.1"/>
</dbReference>
<dbReference type="PANTHER" id="PTHR24025">
    <property type="entry name" value="DESMOGLEIN FAMILY MEMBER"/>
    <property type="match status" value="1"/>
</dbReference>
<evidence type="ECO:0000313" key="10">
    <source>
        <dbReference type="EMBL" id="ESN91630.1"/>
    </source>
</evidence>
<dbReference type="SUPFAM" id="SSF49313">
    <property type="entry name" value="Cadherin-like"/>
    <property type="match status" value="1"/>
</dbReference>
<dbReference type="GO" id="GO:0007156">
    <property type="term" value="P:homophilic cell adhesion via plasma membrane adhesion molecules"/>
    <property type="evidence" value="ECO:0007669"/>
    <property type="project" value="InterPro"/>
</dbReference>
<dbReference type="InterPro" id="IPR050971">
    <property type="entry name" value="Cadherin-domain_protein"/>
</dbReference>
<reference evidence="12" key="1">
    <citation type="submission" date="2012-12" db="EMBL/GenBank/DDBJ databases">
        <authorList>
            <person name="Hellsten U."/>
            <person name="Grimwood J."/>
            <person name="Chapman J.A."/>
            <person name="Shapiro H."/>
            <person name="Aerts A."/>
            <person name="Otillar R.P."/>
            <person name="Terry A.Y."/>
            <person name="Boore J.L."/>
            <person name="Simakov O."/>
            <person name="Marletaz F."/>
            <person name="Cho S.-J."/>
            <person name="Edsinger-Gonzales E."/>
            <person name="Havlak P."/>
            <person name="Kuo D.-H."/>
            <person name="Larsson T."/>
            <person name="Lv J."/>
            <person name="Arendt D."/>
            <person name="Savage R."/>
            <person name="Osoegawa K."/>
            <person name="de Jong P."/>
            <person name="Lindberg D.R."/>
            <person name="Seaver E.C."/>
            <person name="Weisblat D.A."/>
            <person name="Putnam N.H."/>
            <person name="Grigoriev I.V."/>
            <person name="Rokhsar D.S."/>
        </authorList>
    </citation>
    <scope>NUCLEOTIDE SEQUENCE</scope>
</reference>
<dbReference type="InterPro" id="IPR002126">
    <property type="entry name" value="Cadherin-like_dom"/>
</dbReference>
<keyword evidence="2" id="KW-0812">Transmembrane</keyword>
<dbReference type="CTD" id="20196366"/>
<sequence>RFMQSSYSFAVRENQPTHTEVGAVSAIDSDSGAFGDVTYSIVELFKKSSPSQSNDDLFGIDPKTGSIFTVRHLDREEQAMHHLKIIASDGGEPSRSGFCYVTIHVADENDNAPIFE</sequence>
<gene>
    <name evidence="11" type="primary">20196366</name>
    <name evidence="10" type="ORF">HELRODRAFT_136928</name>
</gene>
<dbReference type="eggNOG" id="KOG4289">
    <property type="taxonomic scope" value="Eukaryota"/>
</dbReference>
<dbReference type="SMART" id="SM00112">
    <property type="entry name" value="CA"/>
    <property type="match status" value="1"/>
</dbReference>
<dbReference type="EnsemblMetazoa" id="HelroT136928">
    <property type="protein sequence ID" value="HelroP136928"/>
    <property type="gene ID" value="HelroG136928"/>
</dbReference>
<evidence type="ECO:0000256" key="7">
    <source>
        <dbReference type="ARBA" id="ARBA00023136"/>
    </source>
</evidence>
<dbReference type="FunFam" id="2.60.40.60:FF:000020">
    <property type="entry name" value="Dachsous cadherin-related 1b"/>
    <property type="match status" value="1"/>
</dbReference>
<dbReference type="OMA" id="PTHTEVG"/>
<reference evidence="10 12" key="2">
    <citation type="journal article" date="2013" name="Nature">
        <title>Insights into bilaterian evolution from three spiralian genomes.</title>
        <authorList>
            <person name="Simakov O."/>
            <person name="Marletaz F."/>
            <person name="Cho S.J."/>
            <person name="Edsinger-Gonzales E."/>
            <person name="Havlak P."/>
            <person name="Hellsten U."/>
            <person name="Kuo D.H."/>
            <person name="Larsson T."/>
            <person name="Lv J."/>
            <person name="Arendt D."/>
            <person name="Savage R."/>
            <person name="Osoegawa K."/>
            <person name="de Jong P."/>
            <person name="Grimwood J."/>
            <person name="Chapman J.A."/>
            <person name="Shapiro H."/>
            <person name="Aerts A."/>
            <person name="Otillar R.P."/>
            <person name="Terry A.Y."/>
            <person name="Boore J.L."/>
            <person name="Grigoriev I.V."/>
            <person name="Lindberg D.R."/>
            <person name="Seaver E.C."/>
            <person name="Weisblat D.A."/>
            <person name="Putnam N.H."/>
            <person name="Rokhsar D.S."/>
        </authorList>
    </citation>
    <scope>NUCLEOTIDE SEQUENCE</scope>
</reference>
<dbReference type="GeneID" id="20196366"/>
<evidence type="ECO:0000256" key="1">
    <source>
        <dbReference type="ARBA" id="ARBA00004370"/>
    </source>
</evidence>
<evidence type="ECO:0000259" key="9">
    <source>
        <dbReference type="PROSITE" id="PS50268"/>
    </source>
</evidence>
<evidence type="ECO:0000313" key="12">
    <source>
        <dbReference type="Proteomes" id="UP000015101"/>
    </source>
</evidence>
<organism evidence="11 12">
    <name type="scientific">Helobdella robusta</name>
    <name type="common">Californian leech</name>
    <dbReference type="NCBI Taxonomy" id="6412"/>
    <lineage>
        <taxon>Eukaryota</taxon>
        <taxon>Metazoa</taxon>
        <taxon>Spiralia</taxon>
        <taxon>Lophotrochozoa</taxon>
        <taxon>Annelida</taxon>
        <taxon>Clitellata</taxon>
        <taxon>Hirudinea</taxon>
        <taxon>Rhynchobdellida</taxon>
        <taxon>Glossiphoniidae</taxon>
        <taxon>Helobdella</taxon>
    </lineage>
</organism>
<dbReference type="GO" id="GO:0005886">
    <property type="term" value="C:plasma membrane"/>
    <property type="evidence" value="ECO:0007669"/>
    <property type="project" value="InterPro"/>
</dbReference>
<dbReference type="PROSITE" id="PS00232">
    <property type="entry name" value="CADHERIN_1"/>
    <property type="match status" value="1"/>
</dbReference>
<evidence type="ECO:0000313" key="11">
    <source>
        <dbReference type="EnsemblMetazoa" id="HelroP136928"/>
    </source>
</evidence>
<dbReference type="AlphaFoldDB" id="T1EIG6"/>
<dbReference type="KEGG" id="hro:HELRODRAFT_136928"/>